<feature type="domain" description="Carbohydrate kinase FGGY N-terminal" evidence="10">
    <location>
        <begin position="58"/>
        <end position="303"/>
    </location>
</feature>
<dbReference type="GO" id="GO:0005997">
    <property type="term" value="P:xylulose metabolic process"/>
    <property type="evidence" value="ECO:0007669"/>
    <property type="project" value="InterPro"/>
</dbReference>
<evidence type="ECO:0000256" key="9">
    <source>
        <dbReference type="ARBA" id="ARBA00023277"/>
    </source>
</evidence>
<dbReference type="GO" id="GO:0042732">
    <property type="term" value="P:D-xylose metabolic process"/>
    <property type="evidence" value="ECO:0007669"/>
    <property type="project" value="UniProtKB-KW"/>
</dbReference>
<evidence type="ECO:0000313" key="13">
    <source>
        <dbReference type="Proteomes" id="UP000179807"/>
    </source>
</evidence>
<dbReference type="GO" id="GO:0004856">
    <property type="term" value="F:D-xylulokinase activity"/>
    <property type="evidence" value="ECO:0007669"/>
    <property type="project" value="InterPro"/>
</dbReference>
<keyword evidence="4" id="KW-0859">Xylose metabolism</keyword>
<dbReference type="InterPro" id="IPR018484">
    <property type="entry name" value="FGGY_N"/>
</dbReference>
<dbReference type="InterPro" id="IPR006000">
    <property type="entry name" value="Xylulokinase"/>
</dbReference>
<dbReference type="GO" id="GO:0005524">
    <property type="term" value="F:ATP binding"/>
    <property type="evidence" value="ECO:0007669"/>
    <property type="project" value="UniProtKB-KW"/>
</dbReference>
<keyword evidence="13" id="KW-1185">Reference proteome</keyword>
<evidence type="ECO:0000256" key="2">
    <source>
        <dbReference type="ARBA" id="ARBA00009156"/>
    </source>
</evidence>
<dbReference type="VEuPathDB" id="TrichDB:TRFO_10212"/>
<dbReference type="PANTHER" id="PTHR43095:SF5">
    <property type="entry name" value="XYLULOSE KINASE"/>
    <property type="match status" value="1"/>
</dbReference>
<evidence type="ECO:0000256" key="5">
    <source>
        <dbReference type="ARBA" id="ARBA00022679"/>
    </source>
</evidence>
<organism evidence="12 13">
    <name type="scientific">Tritrichomonas foetus</name>
    <dbReference type="NCBI Taxonomy" id="1144522"/>
    <lineage>
        <taxon>Eukaryota</taxon>
        <taxon>Metamonada</taxon>
        <taxon>Parabasalia</taxon>
        <taxon>Tritrichomonadida</taxon>
        <taxon>Tritrichomonadidae</taxon>
        <taxon>Tritrichomonas</taxon>
    </lineage>
</organism>
<proteinExistence type="inferred from homology"/>
<dbReference type="Gene3D" id="3.30.420.40">
    <property type="match status" value="2"/>
</dbReference>
<reference evidence="12" key="1">
    <citation type="submission" date="2016-10" db="EMBL/GenBank/DDBJ databases">
        <authorList>
            <person name="Benchimol M."/>
            <person name="Almeida L.G."/>
            <person name="Vasconcelos A.T."/>
            <person name="Perreira-Neves A."/>
            <person name="Rosa I.A."/>
            <person name="Tasca T."/>
            <person name="Bogo M.R."/>
            <person name="de Souza W."/>
        </authorList>
    </citation>
    <scope>NUCLEOTIDE SEQUENCE [LARGE SCALE GENOMIC DNA]</scope>
    <source>
        <strain evidence="12">K</strain>
    </source>
</reference>
<dbReference type="GO" id="GO:0004370">
    <property type="term" value="F:glycerol kinase activity"/>
    <property type="evidence" value="ECO:0007669"/>
    <property type="project" value="UniProtKB-EC"/>
</dbReference>
<dbReference type="GO" id="GO:0019563">
    <property type="term" value="P:glycerol catabolic process"/>
    <property type="evidence" value="ECO:0007669"/>
    <property type="project" value="UniProtKB-UniPathway"/>
</dbReference>
<evidence type="ECO:0000256" key="3">
    <source>
        <dbReference type="ARBA" id="ARBA00012099"/>
    </source>
</evidence>
<dbReference type="NCBIfam" id="TIGR01312">
    <property type="entry name" value="XylB"/>
    <property type="match status" value="1"/>
</dbReference>
<comment type="similarity">
    <text evidence="2">Belongs to the FGGY kinase family.</text>
</comment>
<feature type="domain" description="Carbohydrate kinase FGGY C-terminal" evidence="11">
    <location>
        <begin position="313"/>
        <end position="495"/>
    </location>
</feature>
<evidence type="ECO:0000259" key="11">
    <source>
        <dbReference type="Pfam" id="PF02782"/>
    </source>
</evidence>
<dbReference type="GeneID" id="94830009"/>
<keyword evidence="5" id="KW-0808">Transferase</keyword>
<keyword evidence="8" id="KW-0067">ATP-binding</keyword>
<evidence type="ECO:0000256" key="8">
    <source>
        <dbReference type="ARBA" id="ARBA00022840"/>
    </source>
</evidence>
<evidence type="ECO:0000256" key="1">
    <source>
        <dbReference type="ARBA" id="ARBA00005190"/>
    </source>
</evidence>
<dbReference type="InterPro" id="IPR018485">
    <property type="entry name" value="FGGY_C"/>
</dbReference>
<keyword evidence="6" id="KW-0547">Nucleotide-binding</keyword>
<dbReference type="InterPro" id="IPR043129">
    <property type="entry name" value="ATPase_NBD"/>
</dbReference>
<dbReference type="AlphaFoldDB" id="A0A1J4JA44"/>
<evidence type="ECO:0000313" key="12">
    <source>
        <dbReference type="EMBL" id="OHS96032.1"/>
    </source>
</evidence>
<gene>
    <name evidence="12" type="ORF">TRFO_10212</name>
</gene>
<dbReference type="EMBL" id="MLAK01001204">
    <property type="protein sequence ID" value="OHS96032.1"/>
    <property type="molecule type" value="Genomic_DNA"/>
</dbReference>
<name>A0A1J4JA44_9EUKA</name>
<dbReference type="Pfam" id="PF02782">
    <property type="entry name" value="FGGY_C"/>
    <property type="match status" value="1"/>
</dbReference>
<dbReference type="SUPFAM" id="SSF53067">
    <property type="entry name" value="Actin-like ATPase domain"/>
    <property type="match status" value="2"/>
</dbReference>
<comment type="caution">
    <text evidence="12">The sequence shown here is derived from an EMBL/GenBank/DDBJ whole genome shotgun (WGS) entry which is preliminary data.</text>
</comment>
<dbReference type="PIRSF" id="PIRSF000538">
    <property type="entry name" value="GlpK"/>
    <property type="match status" value="1"/>
</dbReference>
<accession>A0A1J4JA44</accession>
<dbReference type="InterPro" id="IPR000577">
    <property type="entry name" value="Carb_kinase_FGGY"/>
</dbReference>
<sequence length="552" mass="60702">MISALSSTLHSRRFNLNAQKMTKSDCGFQEKENISTTQHLIKSNNYWSNKYLKNGPIVAGIDNGTQSTKVICYDVLQKKVVDVGQSKHDLIVENDGTREQKASWWVKALKDSFSQINPEVRSKISAIGVSGQQHGFVPVDRNGEVLYNVKLWCDTSTIEECDEITQKYGGKDKLLNDGCNLILPGYTAGKILWLKKHKPEIYQKLAKILLPHDYLNYILTGRYSMEYGDASGTALMNIRKRKWSTEILHAIDEKNDISQLLPNLIKSDELAGTVTKEAAKYFGIPEGIMVSSGGGDNMICAIGTGTVSNGALTASLGTSATLFGSSDTPIIDPEGNLAAFCSSTNNWLPLLCTMNCTVASELTRSLFEMNIDEINKISSQAPIGSEGVLMIPFFNGERTPNYPRGKGCVVGFTPENMTKSNICRSAMESAIFGLKLGLDSFIKQGFEAKEIRLVGGGSKSKLWRQIIADVCNLPIVVPDVNEAAALGGALQAYWALLNAHGENVPIEKITGEHIQITESTKCKPIPQNVQKYKHSYAKYLEYVKNFKPLFSA</sequence>
<dbReference type="UniPathway" id="UPA00618">
    <property type="reaction ID" value="UER00672"/>
</dbReference>
<evidence type="ECO:0000259" key="10">
    <source>
        <dbReference type="Pfam" id="PF00370"/>
    </source>
</evidence>
<evidence type="ECO:0000256" key="7">
    <source>
        <dbReference type="ARBA" id="ARBA00022777"/>
    </source>
</evidence>
<keyword evidence="7" id="KW-0418">Kinase</keyword>
<evidence type="ECO:0000256" key="6">
    <source>
        <dbReference type="ARBA" id="ARBA00022741"/>
    </source>
</evidence>
<dbReference type="PANTHER" id="PTHR43095">
    <property type="entry name" value="SUGAR KINASE"/>
    <property type="match status" value="1"/>
</dbReference>
<dbReference type="EC" id="2.7.1.30" evidence="3"/>
<dbReference type="InterPro" id="IPR050406">
    <property type="entry name" value="FGGY_Carb_Kinase"/>
</dbReference>
<evidence type="ECO:0000256" key="4">
    <source>
        <dbReference type="ARBA" id="ARBA00022629"/>
    </source>
</evidence>
<dbReference type="PROSITE" id="PS00933">
    <property type="entry name" value="FGGY_KINASES_1"/>
    <property type="match status" value="1"/>
</dbReference>
<comment type="pathway">
    <text evidence="1">Polyol metabolism; glycerol degradation via glycerol kinase pathway; sn-glycerol 3-phosphate from glycerol: step 1/1.</text>
</comment>
<dbReference type="Proteomes" id="UP000179807">
    <property type="component" value="Unassembled WGS sequence"/>
</dbReference>
<protein>
    <recommendedName>
        <fullName evidence="3">glycerol kinase</fullName>
        <ecNumber evidence="3">2.7.1.30</ecNumber>
    </recommendedName>
</protein>
<dbReference type="CDD" id="cd07809">
    <property type="entry name" value="ASKHA_NBD_FGGY_BaXK-like"/>
    <property type="match status" value="1"/>
</dbReference>
<dbReference type="OrthoDB" id="1728974at2759"/>
<dbReference type="Pfam" id="PF00370">
    <property type="entry name" value="FGGY_N"/>
    <property type="match status" value="1"/>
</dbReference>
<keyword evidence="9" id="KW-0119">Carbohydrate metabolism</keyword>
<dbReference type="RefSeq" id="XP_068349169.1">
    <property type="nucleotide sequence ID" value="XM_068495305.1"/>
</dbReference>
<dbReference type="InterPro" id="IPR018483">
    <property type="entry name" value="Carb_kinase_FGGY_CS"/>
</dbReference>